<dbReference type="GO" id="GO:0004930">
    <property type="term" value="F:G protein-coupled receptor activity"/>
    <property type="evidence" value="ECO:0007669"/>
    <property type="project" value="UniProtKB-KW"/>
</dbReference>
<dbReference type="PRINTS" id="PR00237">
    <property type="entry name" value="GPCRRHODOPSN"/>
</dbReference>
<evidence type="ECO:0000256" key="10">
    <source>
        <dbReference type="RuleBase" id="RU000688"/>
    </source>
</evidence>
<evidence type="ECO:0000313" key="14">
    <source>
        <dbReference type="Proteomes" id="UP000596742"/>
    </source>
</evidence>
<dbReference type="Gene3D" id="1.20.1070.10">
    <property type="entry name" value="Rhodopsin 7-helix transmembrane proteins"/>
    <property type="match status" value="1"/>
</dbReference>
<keyword evidence="9 10" id="KW-0807">Transducer</keyword>
<proteinExistence type="inferred from homology"/>
<feature type="transmembrane region" description="Helical" evidence="11">
    <location>
        <begin position="147"/>
        <end position="164"/>
    </location>
</feature>
<feature type="transmembrane region" description="Helical" evidence="11">
    <location>
        <begin position="242"/>
        <end position="266"/>
    </location>
</feature>
<feature type="domain" description="G-protein coupled receptors family 1 profile" evidence="12">
    <location>
        <begin position="48"/>
        <end position="299"/>
    </location>
</feature>
<dbReference type="InterPro" id="IPR017452">
    <property type="entry name" value="GPCR_Rhodpsn_7TM"/>
</dbReference>
<sequence length="333" mass="38020">MEVLNNSDWNLSDVRNSTNLTFNDESLMLYETVIASFLTVLTVFSWISNLSIIIVFVKFSCLRTKHDVLVINLAFTNLVITTGIAFFSTYTLNPGNIFHMKFVCMSLFILIFGGILTSLLVLLCLALERYLCIVHPLIYSRIRNRHVVMSSILAYIIGIIYIVLPFNFKNKWERYHLCVVDVFPFEFSIAEQVIGVIIIAAIIVINTVVFKTALSQAARIKTLLKNIQHKHMKKRKRQKGKAFVTVFLLSGISAICWIPLLVVFGLESDPDLSEAYRWVLTQLLYVPVSVNSSVTAVIIGYRNRHFRDAIKSFFCKRQHECFGVNGINVTIYV</sequence>
<evidence type="ECO:0000256" key="4">
    <source>
        <dbReference type="ARBA" id="ARBA00022989"/>
    </source>
</evidence>
<keyword evidence="2" id="KW-1003">Cell membrane</keyword>
<feature type="transmembrane region" description="Helical" evidence="11">
    <location>
        <begin position="107"/>
        <end position="127"/>
    </location>
</feature>
<dbReference type="PANTHER" id="PTHR24246">
    <property type="entry name" value="OLFACTORY RECEPTOR AND ADENOSINE RECEPTOR"/>
    <property type="match status" value="1"/>
</dbReference>
<evidence type="ECO:0000256" key="8">
    <source>
        <dbReference type="ARBA" id="ARBA00023180"/>
    </source>
</evidence>
<feature type="transmembrane region" description="Helical" evidence="11">
    <location>
        <begin position="193"/>
        <end position="214"/>
    </location>
</feature>
<evidence type="ECO:0000256" key="3">
    <source>
        <dbReference type="ARBA" id="ARBA00022692"/>
    </source>
</evidence>
<reference evidence="13" key="1">
    <citation type="submission" date="2018-11" db="EMBL/GenBank/DDBJ databases">
        <authorList>
            <person name="Alioto T."/>
            <person name="Alioto T."/>
        </authorList>
    </citation>
    <scope>NUCLEOTIDE SEQUENCE</scope>
</reference>
<feature type="transmembrane region" description="Helical" evidence="11">
    <location>
        <begin position="69"/>
        <end position="87"/>
    </location>
</feature>
<dbReference type="InterPro" id="IPR000276">
    <property type="entry name" value="GPCR_Rhodpsn"/>
</dbReference>
<evidence type="ECO:0000256" key="2">
    <source>
        <dbReference type="ARBA" id="ARBA00022475"/>
    </source>
</evidence>
<feature type="transmembrane region" description="Helical" evidence="11">
    <location>
        <begin position="33"/>
        <end position="57"/>
    </location>
</feature>
<feature type="transmembrane region" description="Helical" evidence="11">
    <location>
        <begin position="278"/>
        <end position="301"/>
    </location>
</feature>
<protein>
    <submittedName>
        <fullName evidence="13">G protein-coupled bile acid receptor 1</fullName>
    </submittedName>
</protein>
<keyword evidence="8" id="KW-0325">Glycoprotein</keyword>
<keyword evidence="14" id="KW-1185">Reference proteome</keyword>
<dbReference type="Pfam" id="PF00001">
    <property type="entry name" value="7tm_1"/>
    <property type="match status" value="1"/>
</dbReference>
<evidence type="ECO:0000256" key="1">
    <source>
        <dbReference type="ARBA" id="ARBA00004651"/>
    </source>
</evidence>
<dbReference type="Proteomes" id="UP000596742">
    <property type="component" value="Unassembled WGS sequence"/>
</dbReference>
<dbReference type="CDD" id="cd00637">
    <property type="entry name" value="7tm_classA_rhodopsin-like"/>
    <property type="match status" value="1"/>
</dbReference>
<keyword evidence="5 10" id="KW-0297">G-protein coupled receptor</keyword>
<evidence type="ECO:0000256" key="6">
    <source>
        <dbReference type="ARBA" id="ARBA00023136"/>
    </source>
</evidence>
<comment type="subcellular location">
    <subcellularLocation>
        <location evidence="1">Cell membrane</location>
        <topology evidence="1">Multi-pass membrane protein</topology>
    </subcellularLocation>
</comment>
<dbReference type="PROSITE" id="PS00237">
    <property type="entry name" value="G_PROTEIN_RECEP_F1_1"/>
    <property type="match status" value="1"/>
</dbReference>
<dbReference type="SMART" id="SM01381">
    <property type="entry name" value="7TM_GPCR_Srsx"/>
    <property type="match status" value="1"/>
</dbReference>
<evidence type="ECO:0000256" key="7">
    <source>
        <dbReference type="ARBA" id="ARBA00023170"/>
    </source>
</evidence>
<dbReference type="SUPFAM" id="SSF81321">
    <property type="entry name" value="Family A G protein-coupled receptor-like"/>
    <property type="match status" value="1"/>
</dbReference>
<evidence type="ECO:0000256" key="5">
    <source>
        <dbReference type="ARBA" id="ARBA00023040"/>
    </source>
</evidence>
<evidence type="ECO:0000259" key="12">
    <source>
        <dbReference type="PROSITE" id="PS50262"/>
    </source>
</evidence>
<evidence type="ECO:0000256" key="11">
    <source>
        <dbReference type="SAM" id="Phobius"/>
    </source>
</evidence>
<dbReference type="PANTHER" id="PTHR24246:SF27">
    <property type="entry name" value="ADENOSINE RECEPTOR, ISOFORM A"/>
    <property type="match status" value="1"/>
</dbReference>
<evidence type="ECO:0000256" key="9">
    <source>
        <dbReference type="ARBA" id="ARBA00023224"/>
    </source>
</evidence>
<keyword evidence="4 11" id="KW-1133">Transmembrane helix</keyword>
<dbReference type="EMBL" id="UYJE01007174">
    <property type="protein sequence ID" value="VDI52475.1"/>
    <property type="molecule type" value="Genomic_DNA"/>
</dbReference>
<organism evidence="13 14">
    <name type="scientific">Mytilus galloprovincialis</name>
    <name type="common">Mediterranean mussel</name>
    <dbReference type="NCBI Taxonomy" id="29158"/>
    <lineage>
        <taxon>Eukaryota</taxon>
        <taxon>Metazoa</taxon>
        <taxon>Spiralia</taxon>
        <taxon>Lophotrochozoa</taxon>
        <taxon>Mollusca</taxon>
        <taxon>Bivalvia</taxon>
        <taxon>Autobranchia</taxon>
        <taxon>Pteriomorphia</taxon>
        <taxon>Mytilida</taxon>
        <taxon>Mytiloidea</taxon>
        <taxon>Mytilidae</taxon>
        <taxon>Mytilinae</taxon>
        <taxon>Mytilus</taxon>
    </lineage>
</organism>
<keyword evidence="6 11" id="KW-0472">Membrane</keyword>
<comment type="similarity">
    <text evidence="10">Belongs to the G-protein coupled receptor 1 family.</text>
</comment>
<keyword evidence="3 10" id="KW-0812">Transmembrane</keyword>
<name>A0A8B6FNV6_MYTGA</name>
<dbReference type="PROSITE" id="PS50262">
    <property type="entry name" value="G_PROTEIN_RECEP_F1_2"/>
    <property type="match status" value="1"/>
</dbReference>
<keyword evidence="7 10" id="KW-0675">Receptor</keyword>
<dbReference type="GO" id="GO:0005886">
    <property type="term" value="C:plasma membrane"/>
    <property type="evidence" value="ECO:0007669"/>
    <property type="project" value="UniProtKB-SubCell"/>
</dbReference>
<gene>
    <name evidence="13" type="ORF">MGAL_10B076791</name>
</gene>
<dbReference type="AlphaFoldDB" id="A0A8B6FNV6"/>
<dbReference type="OrthoDB" id="6021389at2759"/>
<evidence type="ECO:0000313" key="13">
    <source>
        <dbReference type="EMBL" id="VDI52475.1"/>
    </source>
</evidence>
<accession>A0A8B6FNV6</accession>
<comment type="caution">
    <text evidence="13">The sequence shown here is derived from an EMBL/GenBank/DDBJ whole genome shotgun (WGS) entry which is preliminary data.</text>
</comment>